<comment type="similarity">
    <text evidence="1">Belongs to the synembryn family.</text>
</comment>
<sequence>MSVPYLTAKRYIEADRQTSLDTVRRELNAVVNALPTQIQPTEREAFLDAILHDLEVEPEAAWNSWPEDVHLLALTAIKFLGRNPVGSETLLSAQHISILVYHSCLPVPEPLAQTPASPSPCSTTAREALKILANLLVLSAAGRTKFFRNGGAHAVSKALAQPNRDEKDEAAHVERIFLLGRLGFLVCLERPDAAKEMVEADVIDALVQHLMTLPVVPTHYMALSELLKLTNALLSVYPYKGVDKSDKDPWDEQFDIILYPLLHLFYEIPTVELSPPLTHVINALLSVPFLPRLLVTWTCVPDTTIEPLSSPTSTVRTLLHKLGNLASPSSPSKQLAPPRSRSPALGDSNSASSSPRASLSGGRPFGSGSSQHKTAFPARLLKVLDTFFSTYLPYPKKPDDKLPQGLVLDEVLPPVLLLLTRAAVGCDTMRVWLKGTLLPPTLDRTPEAGPIEKRKGLLGDILRLMGCGGHTLSKVSAGELMWAVCNGDASDLSAEIGYGNAAGVLLEKGFSGPPPAKITELWDESSLRPISMSGQPVSHPPDASSPITIQPATPIEPRHPITGLRDRDDRQDMNEMSDEEKEREAERLFALFDRMERNPVISMKSGGGQAKGIQDIMRDKLEKGELEAWQDKDDEAERRKQEEQGQRDETEALREIQQYKQRIGRS</sequence>
<dbReference type="SUPFAM" id="SSF48371">
    <property type="entry name" value="ARM repeat"/>
    <property type="match status" value="1"/>
</dbReference>
<dbReference type="PANTHER" id="PTHR12425:SF5">
    <property type="entry name" value="SYNEMBRYN"/>
    <property type="match status" value="1"/>
</dbReference>
<gene>
    <name evidence="5" type="ORF">L202_07487</name>
</gene>
<dbReference type="Proteomes" id="UP000094065">
    <property type="component" value="Unassembled WGS sequence"/>
</dbReference>
<dbReference type="Pfam" id="PF10165">
    <property type="entry name" value="Ric8"/>
    <property type="match status" value="1"/>
</dbReference>
<dbReference type="Gene3D" id="1.25.10.10">
    <property type="entry name" value="Leucine-rich Repeat Variant"/>
    <property type="match status" value="1"/>
</dbReference>
<dbReference type="GO" id="GO:0001965">
    <property type="term" value="F:G-protein alpha-subunit binding"/>
    <property type="evidence" value="ECO:0007669"/>
    <property type="project" value="TreeGrafter"/>
</dbReference>
<evidence type="ECO:0000313" key="5">
    <source>
        <dbReference type="EMBL" id="ODN73999.1"/>
    </source>
</evidence>
<name>A0A1E3HCD1_9TREE</name>
<evidence type="ECO:0000256" key="1">
    <source>
        <dbReference type="ARBA" id="ARBA00009049"/>
    </source>
</evidence>
<dbReference type="GO" id="GO:0007186">
    <property type="term" value="P:G protein-coupled receptor signaling pathway"/>
    <property type="evidence" value="ECO:0007669"/>
    <property type="project" value="TreeGrafter"/>
</dbReference>
<dbReference type="InterPro" id="IPR019318">
    <property type="entry name" value="Gua_nucleotide_exch_fac_Ric8"/>
</dbReference>
<evidence type="ECO:0000256" key="4">
    <source>
        <dbReference type="SAM" id="MobiDB-lite"/>
    </source>
</evidence>
<dbReference type="STRING" id="1295533.A0A1E3HCD1"/>
<feature type="compositionally biased region" description="Basic and acidic residues" evidence="4">
    <location>
        <begin position="556"/>
        <end position="573"/>
    </location>
</feature>
<evidence type="ECO:0000313" key="6">
    <source>
        <dbReference type="Proteomes" id="UP000094065"/>
    </source>
</evidence>
<dbReference type="OrthoDB" id="5585685at2759"/>
<dbReference type="InterPro" id="IPR016024">
    <property type="entry name" value="ARM-type_fold"/>
</dbReference>
<keyword evidence="3" id="KW-0143">Chaperone</keyword>
<feature type="region of interest" description="Disordered" evidence="4">
    <location>
        <begin position="529"/>
        <end position="584"/>
    </location>
</feature>
<keyword evidence="6" id="KW-1185">Reference proteome</keyword>
<dbReference type="InterPro" id="IPR011989">
    <property type="entry name" value="ARM-like"/>
</dbReference>
<feature type="compositionally biased region" description="Low complexity" evidence="4">
    <location>
        <begin position="348"/>
        <end position="362"/>
    </location>
</feature>
<dbReference type="GO" id="GO:0005737">
    <property type="term" value="C:cytoplasm"/>
    <property type="evidence" value="ECO:0007669"/>
    <property type="project" value="TreeGrafter"/>
</dbReference>
<dbReference type="EMBL" id="AWGJ01000012">
    <property type="protein sequence ID" value="ODN73999.1"/>
    <property type="molecule type" value="Genomic_DNA"/>
</dbReference>
<accession>A0A1E3HCD1</accession>
<keyword evidence="2" id="KW-0344">Guanine-nucleotide releasing factor</keyword>
<dbReference type="RefSeq" id="XP_018989861.1">
    <property type="nucleotide sequence ID" value="XM_019142218.1"/>
</dbReference>
<dbReference type="GeneID" id="30158796"/>
<evidence type="ECO:0000256" key="2">
    <source>
        <dbReference type="ARBA" id="ARBA00022658"/>
    </source>
</evidence>
<evidence type="ECO:0000256" key="3">
    <source>
        <dbReference type="ARBA" id="ARBA00023186"/>
    </source>
</evidence>
<dbReference type="GO" id="GO:0005085">
    <property type="term" value="F:guanyl-nucleotide exchange factor activity"/>
    <property type="evidence" value="ECO:0007669"/>
    <property type="project" value="UniProtKB-KW"/>
</dbReference>
<feature type="region of interest" description="Disordered" evidence="4">
    <location>
        <begin position="324"/>
        <end position="371"/>
    </location>
</feature>
<feature type="region of interest" description="Disordered" evidence="4">
    <location>
        <begin position="623"/>
        <end position="653"/>
    </location>
</feature>
<dbReference type="AlphaFoldDB" id="A0A1E3HCD1"/>
<reference evidence="5 6" key="1">
    <citation type="submission" date="2016-06" db="EMBL/GenBank/DDBJ databases">
        <title>Evolution of pathogenesis and genome organization in the Tremellales.</title>
        <authorList>
            <person name="Cuomo C."/>
            <person name="Litvintseva A."/>
            <person name="Heitman J."/>
            <person name="Chen Y."/>
            <person name="Sun S."/>
            <person name="Springer D."/>
            <person name="Dromer F."/>
            <person name="Young S."/>
            <person name="Zeng Q."/>
            <person name="Chapman S."/>
            <person name="Gujja S."/>
            <person name="Saif S."/>
            <person name="Birren B."/>
        </authorList>
    </citation>
    <scope>NUCLEOTIDE SEQUENCE [LARGE SCALE GENOMIC DNA]</scope>
    <source>
        <strain evidence="5 6">CBS 6039</strain>
    </source>
</reference>
<dbReference type="PANTHER" id="PTHR12425">
    <property type="entry name" value="SYNEMBRYN"/>
    <property type="match status" value="1"/>
</dbReference>
<comment type="caution">
    <text evidence="5">The sequence shown here is derived from an EMBL/GenBank/DDBJ whole genome shotgun (WGS) entry which is preliminary data.</text>
</comment>
<protein>
    <submittedName>
        <fullName evidence="5">Uncharacterized protein</fullName>
    </submittedName>
</protein>
<organism evidence="5 6">
    <name type="scientific">Cryptococcus amylolentus CBS 6039</name>
    <dbReference type="NCBI Taxonomy" id="1295533"/>
    <lineage>
        <taxon>Eukaryota</taxon>
        <taxon>Fungi</taxon>
        <taxon>Dikarya</taxon>
        <taxon>Basidiomycota</taxon>
        <taxon>Agaricomycotina</taxon>
        <taxon>Tremellomycetes</taxon>
        <taxon>Tremellales</taxon>
        <taxon>Cryptococcaceae</taxon>
        <taxon>Cryptococcus</taxon>
    </lineage>
</organism>
<proteinExistence type="inferred from homology"/>